<sequence>MTSGRTITAGTAYRLRQLADLFENSVFDTLHHQLGYSVPAPEHDLPVRIVVDQAHLDLAPIARVNGSGSVDHSEPRPGGESGARMHEPGTALREGHGDAGSHHGPPAGRQHEILGGDEIRAGIAGSGVGRRRHVGVETIKQDLHAWHGAQDYPEDVSDSSEAVPNSGPTTGSNDAGGSVRYRERLHVSWWSWPLPLIAAALLAAEVHMGYPGVRAWLPYVVLLPLSVALPLWLSRTRVVVTDEELRAGDARLPLRFVSDVEVIPRERKRRALGPELDPAAFLMHSPWAPTAARIWLDDPDDPTPYWVISTRHPERLAEVLGAVENSE</sequence>
<feature type="compositionally biased region" description="Basic and acidic residues" evidence="1">
    <location>
        <begin position="71"/>
        <end position="101"/>
    </location>
</feature>
<dbReference type="Pfam" id="PF11292">
    <property type="entry name" value="DUF3093"/>
    <property type="match status" value="1"/>
</dbReference>
<dbReference type="EMBL" id="FNJR01000005">
    <property type="protein sequence ID" value="SDP54256.1"/>
    <property type="molecule type" value="Genomic_DNA"/>
</dbReference>
<feature type="compositionally biased region" description="Polar residues" evidence="1">
    <location>
        <begin position="159"/>
        <end position="175"/>
    </location>
</feature>
<protein>
    <recommendedName>
        <fullName evidence="4">DUF3093 domain-containing protein</fullName>
    </recommendedName>
</protein>
<proteinExistence type="predicted"/>
<gene>
    <name evidence="2" type="ORF">SAMN04487905_105118</name>
</gene>
<dbReference type="Proteomes" id="UP000199497">
    <property type="component" value="Unassembled WGS sequence"/>
</dbReference>
<keyword evidence="3" id="KW-1185">Reference proteome</keyword>
<evidence type="ECO:0000313" key="3">
    <source>
        <dbReference type="Proteomes" id="UP000199497"/>
    </source>
</evidence>
<reference evidence="3" key="1">
    <citation type="submission" date="2016-10" db="EMBL/GenBank/DDBJ databases">
        <authorList>
            <person name="Varghese N."/>
            <person name="Submissions S."/>
        </authorList>
    </citation>
    <scope>NUCLEOTIDE SEQUENCE [LARGE SCALE GENOMIC DNA]</scope>
    <source>
        <strain evidence="3">DSM 46732</strain>
    </source>
</reference>
<evidence type="ECO:0000256" key="1">
    <source>
        <dbReference type="SAM" id="MobiDB-lite"/>
    </source>
</evidence>
<evidence type="ECO:0000313" key="2">
    <source>
        <dbReference type="EMBL" id="SDP54256.1"/>
    </source>
</evidence>
<name>A0A1H0TL50_9ACTN</name>
<dbReference type="InterPro" id="IPR021443">
    <property type="entry name" value="DUF3093"/>
</dbReference>
<evidence type="ECO:0008006" key="4">
    <source>
        <dbReference type="Google" id="ProtNLM"/>
    </source>
</evidence>
<dbReference type="STRING" id="405564.SAMN04487905_105118"/>
<accession>A0A1H0TL50</accession>
<dbReference type="AlphaFoldDB" id="A0A1H0TL50"/>
<feature type="region of interest" description="Disordered" evidence="1">
    <location>
        <begin position="63"/>
        <end position="112"/>
    </location>
</feature>
<organism evidence="2 3">
    <name type="scientific">Actinopolyspora xinjiangensis</name>
    <dbReference type="NCBI Taxonomy" id="405564"/>
    <lineage>
        <taxon>Bacteria</taxon>
        <taxon>Bacillati</taxon>
        <taxon>Actinomycetota</taxon>
        <taxon>Actinomycetes</taxon>
        <taxon>Actinopolysporales</taxon>
        <taxon>Actinopolysporaceae</taxon>
        <taxon>Actinopolyspora</taxon>
    </lineage>
</organism>
<feature type="region of interest" description="Disordered" evidence="1">
    <location>
        <begin position="151"/>
        <end position="177"/>
    </location>
</feature>